<keyword evidence="1" id="KW-0732">Signal</keyword>
<organism evidence="2 3">
    <name type="scientific">Hymenobacter perfusus</name>
    <dbReference type="NCBI Taxonomy" id="1236770"/>
    <lineage>
        <taxon>Bacteria</taxon>
        <taxon>Pseudomonadati</taxon>
        <taxon>Bacteroidota</taxon>
        <taxon>Cytophagia</taxon>
        <taxon>Cytophagales</taxon>
        <taxon>Hymenobacteraceae</taxon>
        <taxon>Hymenobacter</taxon>
    </lineage>
</organism>
<feature type="chain" id="PRO_5019408313" evidence="1">
    <location>
        <begin position="21"/>
        <end position="131"/>
    </location>
</feature>
<dbReference type="RefSeq" id="WP_125435168.1">
    <property type="nucleotide sequence ID" value="NZ_RWIU01000001.1"/>
</dbReference>
<comment type="caution">
    <text evidence="2">The sequence shown here is derived from an EMBL/GenBank/DDBJ whole genome shotgun (WGS) entry which is preliminary data.</text>
</comment>
<dbReference type="Proteomes" id="UP000270291">
    <property type="component" value="Unassembled WGS sequence"/>
</dbReference>
<protein>
    <submittedName>
        <fullName evidence="2">DUF4177 domain-containing protein</fullName>
    </submittedName>
</protein>
<dbReference type="AlphaFoldDB" id="A0A428KHM0"/>
<evidence type="ECO:0000256" key="1">
    <source>
        <dbReference type="SAM" id="SignalP"/>
    </source>
</evidence>
<proteinExistence type="predicted"/>
<dbReference type="EMBL" id="RWIU01000001">
    <property type="protein sequence ID" value="RSK45941.1"/>
    <property type="molecule type" value="Genomic_DNA"/>
</dbReference>
<evidence type="ECO:0000313" key="3">
    <source>
        <dbReference type="Proteomes" id="UP000270291"/>
    </source>
</evidence>
<dbReference type="OrthoDB" id="885850at2"/>
<reference evidence="2 3" key="1">
    <citation type="submission" date="2018-12" db="EMBL/GenBank/DDBJ databases">
        <authorList>
            <person name="Feng G."/>
            <person name="Zhu H."/>
        </authorList>
    </citation>
    <scope>NUCLEOTIDE SEQUENCE [LARGE SCALE GENOMIC DNA]</scope>
    <source>
        <strain evidence="2 3">LMG 26000</strain>
    </source>
</reference>
<accession>A0A428KHM0</accession>
<gene>
    <name evidence="2" type="ORF">EI293_01845</name>
</gene>
<evidence type="ECO:0000313" key="2">
    <source>
        <dbReference type="EMBL" id="RSK45941.1"/>
    </source>
</evidence>
<name>A0A428KHM0_9BACT</name>
<keyword evidence="3" id="KW-1185">Reference proteome</keyword>
<feature type="signal peptide" evidence="1">
    <location>
        <begin position="1"/>
        <end position="20"/>
    </location>
</feature>
<sequence length="131" mass="13813">MKTRTFLLGLLLSAASLAQAATEAPVTVAPATSVAAGGYMMIISRVSMGFNAQASIVTISPDGKEQVKEIDFSRFSAKQMAANMTEVHKAAMAAVNQYAADGWRLVSVAPSDVSSGGNTVFSQTIYYLEKK</sequence>